<dbReference type="NCBIfam" id="TIGR01409">
    <property type="entry name" value="TAT_signal_seq"/>
    <property type="match status" value="1"/>
</dbReference>
<dbReference type="EMBL" id="JACHTE010000002">
    <property type="protein sequence ID" value="MBB1087523.1"/>
    <property type="molecule type" value="Genomic_DNA"/>
</dbReference>
<evidence type="ECO:0000313" key="4">
    <source>
        <dbReference type="EMBL" id="MBB1087523.1"/>
    </source>
</evidence>
<name>A0A7W3U259_9GAMM</name>
<reference evidence="4 5" key="1">
    <citation type="submission" date="2020-07" db="EMBL/GenBank/DDBJ databases">
        <authorList>
            <person name="Xu S."/>
            <person name="Li A."/>
        </authorList>
    </citation>
    <scope>NUCLEOTIDE SEQUENCE [LARGE SCALE GENOMIC DNA]</scope>
    <source>
        <strain evidence="4 5">SG-8</strain>
    </source>
</reference>
<accession>A0A7W3U259</accession>
<dbReference type="Proteomes" id="UP000552587">
    <property type="component" value="Unassembled WGS sequence"/>
</dbReference>
<comment type="caution">
    <text evidence="4">The sequence shown here is derived from an EMBL/GenBank/DDBJ whole genome shotgun (WGS) entry which is preliminary data.</text>
</comment>
<dbReference type="AlphaFoldDB" id="A0A7W3U259"/>
<feature type="compositionally biased region" description="Pro residues" evidence="2">
    <location>
        <begin position="466"/>
        <end position="494"/>
    </location>
</feature>
<dbReference type="PROSITE" id="PS51318">
    <property type="entry name" value="TAT"/>
    <property type="match status" value="1"/>
</dbReference>
<dbReference type="PANTHER" id="PTHR43737:SF1">
    <property type="entry name" value="DUF1501 DOMAIN-CONTAINING PROTEIN"/>
    <property type="match status" value="1"/>
</dbReference>
<dbReference type="InterPro" id="IPR006311">
    <property type="entry name" value="TAT_signal"/>
</dbReference>
<proteinExistence type="predicted"/>
<sequence>MKTVEESRRRFLKGCAASAAIGAAGPGLFFSGPAAAANGYDTVVSVFLRGGMDGLNLVLPISGNDRVHYEQARPDIAIAATGTYGALPLTLAGGGATGFGLHPSATGLRDLWNDGLLGIVHCAGLLTSVTRSHFDAQLSIDLGTPGRQGTGTGWLARALDSQPGVTASQSMTGLAVNSRQPANFNGSTAALTMGSPGDFALNAGAWSWQKVRDNSPAGLVGVNEMLETLWEGQTGLERAGARADNALRVVAQQPYAGLPPEWPTSTFARQLWTVAQSIQMNLGLRYATLDLGGWDTHDGQGSAGSGYHYYQNKISELSQALAAFHATLAASGHLSRVTTVVQSEFGRRVRENANRGTDHGYGNPMLVMGGTVNGRRLYGNWLGLDPQVLSPYYGDVPVTTDHRRVLSEILIRRMRNPNLGTVFPGYGGYTPLGIMKGSDIAPVGMAAAAAPVAVAAPTAPNRRPATPAPRAPRPAPRPVPRQPAPSQTPAPTPEPGWIEQVQREVRGLWQRAERLFDDVMP</sequence>
<keyword evidence="1 3" id="KW-0732">Signal</keyword>
<feature type="chain" id="PRO_5031428427" evidence="3">
    <location>
        <begin position="37"/>
        <end position="521"/>
    </location>
</feature>
<dbReference type="PANTHER" id="PTHR43737">
    <property type="entry name" value="BLL7424 PROTEIN"/>
    <property type="match status" value="1"/>
</dbReference>
<dbReference type="RefSeq" id="WP_182668309.1">
    <property type="nucleotide sequence ID" value="NZ_JACHTE010000002.1"/>
</dbReference>
<organism evidence="4 5">
    <name type="scientific">Marilutibacter penaei</name>
    <dbReference type="NCBI Taxonomy" id="2759900"/>
    <lineage>
        <taxon>Bacteria</taxon>
        <taxon>Pseudomonadati</taxon>
        <taxon>Pseudomonadota</taxon>
        <taxon>Gammaproteobacteria</taxon>
        <taxon>Lysobacterales</taxon>
        <taxon>Lysobacteraceae</taxon>
        <taxon>Marilutibacter</taxon>
    </lineage>
</organism>
<evidence type="ECO:0000256" key="2">
    <source>
        <dbReference type="SAM" id="MobiDB-lite"/>
    </source>
</evidence>
<feature type="signal peptide" evidence="3">
    <location>
        <begin position="1"/>
        <end position="36"/>
    </location>
</feature>
<keyword evidence="5" id="KW-1185">Reference proteome</keyword>
<protein>
    <submittedName>
        <fullName evidence="4">DUF1501 domain-containing protein</fullName>
    </submittedName>
</protein>
<dbReference type="Pfam" id="PF07394">
    <property type="entry name" value="DUF1501"/>
    <property type="match status" value="1"/>
</dbReference>
<evidence type="ECO:0000256" key="3">
    <source>
        <dbReference type="SAM" id="SignalP"/>
    </source>
</evidence>
<gene>
    <name evidence="4" type="ORF">H4F99_03360</name>
</gene>
<evidence type="ECO:0000313" key="5">
    <source>
        <dbReference type="Proteomes" id="UP000552587"/>
    </source>
</evidence>
<dbReference type="InterPro" id="IPR019546">
    <property type="entry name" value="TAT_signal_bac_arc"/>
</dbReference>
<dbReference type="InterPro" id="IPR010869">
    <property type="entry name" value="DUF1501"/>
</dbReference>
<feature type="region of interest" description="Disordered" evidence="2">
    <location>
        <begin position="458"/>
        <end position="498"/>
    </location>
</feature>
<evidence type="ECO:0000256" key="1">
    <source>
        <dbReference type="ARBA" id="ARBA00022729"/>
    </source>
</evidence>